<comment type="caution">
    <text evidence="6">The sequence shown here is derived from an EMBL/GenBank/DDBJ whole genome shotgun (WGS) entry which is preliminary data.</text>
</comment>
<dbReference type="InterPro" id="IPR050374">
    <property type="entry name" value="RRT5_SRSF_SR"/>
</dbReference>
<feature type="non-terminal residue" evidence="6">
    <location>
        <position position="1"/>
    </location>
</feature>
<feature type="region of interest" description="Disordered" evidence="4">
    <location>
        <begin position="440"/>
        <end position="487"/>
    </location>
</feature>
<dbReference type="EMBL" id="JTDY01006628">
    <property type="protein sequence ID" value="KOB65819.1"/>
    <property type="molecule type" value="Genomic_DNA"/>
</dbReference>
<dbReference type="PANTHER" id="PTHR23003:SF17">
    <property type="entry name" value="RNA-BINDING PROTEIN PIN4"/>
    <property type="match status" value="1"/>
</dbReference>
<keyword evidence="7" id="KW-1185">Reference proteome</keyword>
<dbReference type="Pfam" id="PF00076">
    <property type="entry name" value="RRM_1"/>
    <property type="match status" value="2"/>
</dbReference>
<feature type="region of interest" description="Disordered" evidence="4">
    <location>
        <begin position="167"/>
        <end position="187"/>
    </location>
</feature>
<feature type="compositionally biased region" description="Basic and acidic residues" evidence="4">
    <location>
        <begin position="440"/>
        <end position="470"/>
    </location>
</feature>
<sequence length="547" mass="62358">MSRLIVKNLPNKVTVEQLKEIFGEKGEVTDVQLKYTKDGKFRNFGFVGYRSEEQAAAATEYFDGTCIRSMKIQVQPCANLGDEKKPRAWSKYASDSTAYKKLHKDEIEEQETLKKKEKIERKVEKNKNKIKDLLKKHKDDPLFAEFIEAHTNDKTAWIKNAFVDAAKSDDDDSGVEEETQESAEKVDTKESKTEVVVEKKQVKLANKQISDLEYMKLLMKKVGGTTAQEEPAATELATEEQIIGLPFKCKKKDIKEFFRPLVPYSIRLPLGKGKKLAGFCYKSSIEESIGESGRIFVRNLPYVLSEEELTALFEKYGFATVTFVMPEHAVKAFTELDGTAFCGRMLHLLPAKAEKLDNESDDVKNLPANTEQDEIKSLFARHGHIARFLMPRHGITALVDFIEPFEAKKAFSKLAYTQFKHVPLYLEWAPENVFLKSAEKTDEPTRRLEESEPVKAKESHSRENKEEIKNHSVVNESNLDAVDEAEEPENDTTLFVKNLNFRTTDAELKSSSVLPINRGFKSQITNGLLELKNMFKSALKLRLSRYL</sequence>
<evidence type="ECO:0000256" key="4">
    <source>
        <dbReference type="SAM" id="MobiDB-lite"/>
    </source>
</evidence>
<evidence type="ECO:0000256" key="1">
    <source>
        <dbReference type="ARBA" id="ARBA00022884"/>
    </source>
</evidence>
<dbReference type="InterPro" id="IPR035979">
    <property type="entry name" value="RBD_domain_sf"/>
</dbReference>
<dbReference type="GO" id="GO:0005737">
    <property type="term" value="C:cytoplasm"/>
    <property type="evidence" value="ECO:0007669"/>
    <property type="project" value="TreeGrafter"/>
</dbReference>
<feature type="domain" description="RRM" evidence="5">
    <location>
        <begin position="363"/>
        <end position="431"/>
    </location>
</feature>
<dbReference type="PANTHER" id="PTHR23003">
    <property type="entry name" value="RNA RECOGNITION MOTIF RRM DOMAIN CONTAINING PROTEIN"/>
    <property type="match status" value="1"/>
</dbReference>
<dbReference type="STRING" id="104452.A0A0L7KS24"/>
<dbReference type="InterPro" id="IPR000504">
    <property type="entry name" value="RRM_dom"/>
</dbReference>
<evidence type="ECO:0000313" key="6">
    <source>
        <dbReference type="EMBL" id="KOB65819.1"/>
    </source>
</evidence>
<evidence type="ECO:0000256" key="2">
    <source>
        <dbReference type="PROSITE-ProRule" id="PRU00176"/>
    </source>
</evidence>
<dbReference type="Proteomes" id="UP000037510">
    <property type="component" value="Unassembled WGS sequence"/>
</dbReference>
<keyword evidence="1 2" id="KW-0694">RNA-binding</keyword>
<dbReference type="GO" id="GO:0005634">
    <property type="term" value="C:nucleus"/>
    <property type="evidence" value="ECO:0007669"/>
    <property type="project" value="TreeGrafter"/>
</dbReference>
<dbReference type="AlphaFoldDB" id="A0A0L7KS24"/>
<dbReference type="FunFam" id="3.30.70.330:FF:000738">
    <property type="entry name" value="RNA-binding motif protein 19"/>
    <property type="match status" value="1"/>
</dbReference>
<dbReference type="SMART" id="SM00360">
    <property type="entry name" value="RRM"/>
    <property type="match status" value="3"/>
</dbReference>
<accession>A0A0L7KS24</accession>
<feature type="non-terminal residue" evidence="6">
    <location>
        <position position="547"/>
    </location>
</feature>
<dbReference type="SUPFAM" id="SSF54928">
    <property type="entry name" value="RNA-binding domain, RBD"/>
    <property type="match status" value="2"/>
</dbReference>
<proteinExistence type="predicted"/>
<name>A0A0L7KS24_OPEBR</name>
<reference evidence="6 7" key="1">
    <citation type="journal article" date="2015" name="Genome Biol. Evol.">
        <title>The genome of winter moth (Operophtera brumata) provides a genomic perspective on sexual dimorphism and phenology.</title>
        <authorList>
            <person name="Derks M.F."/>
            <person name="Smit S."/>
            <person name="Salis L."/>
            <person name="Schijlen E."/>
            <person name="Bossers A."/>
            <person name="Mateman C."/>
            <person name="Pijl A.S."/>
            <person name="de Ridder D."/>
            <person name="Groenen M.A."/>
            <person name="Visser M.E."/>
            <person name="Megens H.J."/>
        </authorList>
    </citation>
    <scope>NUCLEOTIDE SEQUENCE [LARGE SCALE GENOMIC DNA]</scope>
    <source>
        <strain evidence="6">WM2013NL</strain>
        <tissue evidence="6">Head and thorax</tissue>
    </source>
</reference>
<keyword evidence="3" id="KW-0175">Coiled coil</keyword>
<protein>
    <submittedName>
        <fullName evidence="6">Putative RNA-binding protein</fullName>
    </submittedName>
</protein>
<dbReference type="GO" id="GO:0003729">
    <property type="term" value="F:mRNA binding"/>
    <property type="evidence" value="ECO:0007669"/>
    <property type="project" value="TreeGrafter"/>
</dbReference>
<dbReference type="PROSITE" id="PS50102">
    <property type="entry name" value="RRM"/>
    <property type="match status" value="3"/>
</dbReference>
<organism evidence="6 7">
    <name type="scientific">Operophtera brumata</name>
    <name type="common">Winter moth</name>
    <name type="synonym">Phalaena brumata</name>
    <dbReference type="NCBI Taxonomy" id="104452"/>
    <lineage>
        <taxon>Eukaryota</taxon>
        <taxon>Metazoa</taxon>
        <taxon>Ecdysozoa</taxon>
        <taxon>Arthropoda</taxon>
        <taxon>Hexapoda</taxon>
        <taxon>Insecta</taxon>
        <taxon>Pterygota</taxon>
        <taxon>Neoptera</taxon>
        <taxon>Endopterygota</taxon>
        <taxon>Lepidoptera</taxon>
        <taxon>Glossata</taxon>
        <taxon>Ditrysia</taxon>
        <taxon>Geometroidea</taxon>
        <taxon>Geometridae</taxon>
        <taxon>Larentiinae</taxon>
        <taxon>Operophtera</taxon>
    </lineage>
</organism>
<gene>
    <name evidence="6" type="ORF">OBRU01_22129</name>
</gene>
<dbReference type="InterPro" id="IPR012677">
    <property type="entry name" value="Nucleotide-bd_a/b_plait_sf"/>
</dbReference>
<feature type="domain" description="RRM" evidence="5">
    <location>
        <begin position="293"/>
        <end position="353"/>
    </location>
</feature>
<evidence type="ECO:0000256" key="3">
    <source>
        <dbReference type="SAM" id="Coils"/>
    </source>
</evidence>
<feature type="coiled-coil region" evidence="3">
    <location>
        <begin position="100"/>
        <end position="140"/>
    </location>
</feature>
<feature type="domain" description="RRM" evidence="5">
    <location>
        <begin position="2"/>
        <end position="79"/>
    </location>
</feature>
<dbReference type="Gene3D" id="3.30.70.330">
    <property type="match status" value="4"/>
</dbReference>
<feature type="compositionally biased region" description="Acidic residues" evidence="4">
    <location>
        <begin position="169"/>
        <end position="181"/>
    </location>
</feature>
<evidence type="ECO:0000259" key="5">
    <source>
        <dbReference type="PROSITE" id="PS50102"/>
    </source>
</evidence>
<evidence type="ECO:0000313" key="7">
    <source>
        <dbReference type="Proteomes" id="UP000037510"/>
    </source>
</evidence>